<gene>
    <name evidence="2" type="ORF">E2C01_015330</name>
</gene>
<accession>A0A5B7DLC4</accession>
<proteinExistence type="predicted"/>
<dbReference type="EMBL" id="VSRR010001075">
    <property type="protein sequence ID" value="MPC22320.1"/>
    <property type="molecule type" value="Genomic_DNA"/>
</dbReference>
<evidence type="ECO:0000313" key="3">
    <source>
        <dbReference type="Proteomes" id="UP000324222"/>
    </source>
</evidence>
<organism evidence="2 3">
    <name type="scientific">Portunus trituberculatus</name>
    <name type="common">Swimming crab</name>
    <name type="synonym">Neptunus trituberculatus</name>
    <dbReference type="NCBI Taxonomy" id="210409"/>
    <lineage>
        <taxon>Eukaryota</taxon>
        <taxon>Metazoa</taxon>
        <taxon>Ecdysozoa</taxon>
        <taxon>Arthropoda</taxon>
        <taxon>Crustacea</taxon>
        <taxon>Multicrustacea</taxon>
        <taxon>Malacostraca</taxon>
        <taxon>Eumalacostraca</taxon>
        <taxon>Eucarida</taxon>
        <taxon>Decapoda</taxon>
        <taxon>Pleocyemata</taxon>
        <taxon>Brachyura</taxon>
        <taxon>Eubrachyura</taxon>
        <taxon>Portunoidea</taxon>
        <taxon>Portunidae</taxon>
        <taxon>Portuninae</taxon>
        <taxon>Portunus</taxon>
    </lineage>
</organism>
<dbReference type="Proteomes" id="UP000324222">
    <property type="component" value="Unassembled WGS sequence"/>
</dbReference>
<sequence length="228" mass="24779">MWHKAQDRGWVAETAPALPGLGTAERGATQGMKGGGGSAPAAPAPPAPGVWEGRDGREHHTIWPMMGEGGRESARVEGGVRQKGERTSASRSVLVHAVQRERFTCVNFCRRLCYEGIAELVSGVLGSLMAGCYRAGVCCRRASTHVVTPPLPSPSTIVLPSARPPPTLNPRPTARLTRMSSRPQHHLRQTQYSPHQQQLYGCSIRLHFIPSLIHISFFFASFQSSCLH</sequence>
<protein>
    <submittedName>
        <fullName evidence="2">Uncharacterized protein</fullName>
    </submittedName>
</protein>
<reference evidence="2 3" key="1">
    <citation type="submission" date="2019-05" db="EMBL/GenBank/DDBJ databases">
        <title>Another draft genome of Portunus trituberculatus and its Hox gene families provides insights of decapod evolution.</title>
        <authorList>
            <person name="Jeong J.-H."/>
            <person name="Song I."/>
            <person name="Kim S."/>
            <person name="Choi T."/>
            <person name="Kim D."/>
            <person name="Ryu S."/>
            <person name="Kim W."/>
        </authorList>
    </citation>
    <scope>NUCLEOTIDE SEQUENCE [LARGE SCALE GENOMIC DNA]</scope>
    <source>
        <tissue evidence="2">Muscle</tissue>
    </source>
</reference>
<feature type="region of interest" description="Disordered" evidence="1">
    <location>
        <begin position="1"/>
        <end position="47"/>
    </location>
</feature>
<evidence type="ECO:0000313" key="2">
    <source>
        <dbReference type="EMBL" id="MPC22320.1"/>
    </source>
</evidence>
<keyword evidence="3" id="KW-1185">Reference proteome</keyword>
<name>A0A5B7DLC4_PORTR</name>
<dbReference type="AlphaFoldDB" id="A0A5B7DLC4"/>
<comment type="caution">
    <text evidence="2">The sequence shown here is derived from an EMBL/GenBank/DDBJ whole genome shotgun (WGS) entry which is preliminary data.</text>
</comment>
<evidence type="ECO:0000256" key="1">
    <source>
        <dbReference type="SAM" id="MobiDB-lite"/>
    </source>
</evidence>